<proteinExistence type="predicted"/>
<dbReference type="AlphaFoldDB" id="A0A841FIB9"/>
<dbReference type="Pfam" id="PF02591">
    <property type="entry name" value="Zn_ribbon_9"/>
    <property type="match status" value="1"/>
</dbReference>
<comment type="caution">
    <text evidence="4">The sequence shown here is derived from an EMBL/GenBank/DDBJ whole genome shotgun (WGS) entry which is preliminary data.</text>
</comment>
<dbReference type="Pfam" id="PF24481">
    <property type="entry name" value="CT398_CC"/>
    <property type="match status" value="1"/>
</dbReference>
<evidence type="ECO:0008006" key="6">
    <source>
        <dbReference type="Google" id="ProtNLM"/>
    </source>
</evidence>
<accession>A0A841FIB9</accession>
<dbReference type="InterPro" id="IPR003743">
    <property type="entry name" value="Zf-RING_7"/>
</dbReference>
<evidence type="ECO:0000259" key="2">
    <source>
        <dbReference type="Pfam" id="PF02591"/>
    </source>
</evidence>
<dbReference type="Proteomes" id="UP000548476">
    <property type="component" value="Unassembled WGS sequence"/>
</dbReference>
<dbReference type="InterPro" id="IPR056003">
    <property type="entry name" value="CT398_CC_hairpin"/>
</dbReference>
<feature type="domain" description="CT398-like coiled coil hairpin" evidence="3">
    <location>
        <begin position="14"/>
        <end position="192"/>
    </location>
</feature>
<dbReference type="RefSeq" id="WP_184785305.1">
    <property type="nucleotide sequence ID" value="NZ_BONT01000111.1"/>
</dbReference>
<evidence type="ECO:0000259" key="3">
    <source>
        <dbReference type="Pfam" id="PF24481"/>
    </source>
</evidence>
<dbReference type="EMBL" id="JACHGT010000001">
    <property type="protein sequence ID" value="MBB6032399.1"/>
    <property type="molecule type" value="Genomic_DNA"/>
</dbReference>
<dbReference type="PANTHER" id="PTHR39082">
    <property type="entry name" value="PHOSPHOLIPASE C-BETA-2-RELATED"/>
    <property type="match status" value="1"/>
</dbReference>
<evidence type="ECO:0000313" key="5">
    <source>
        <dbReference type="Proteomes" id="UP000548476"/>
    </source>
</evidence>
<evidence type="ECO:0000256" key="1">
    <source>
        <dbReference type="SAM" id="MobiDB-lite"/>
    </source>
</evidence>
<gene>
    <name evidence="4" type="ORF">HNR73_000241</name>
</gene>
<evidence type="ECO:0000313" key="4">
    <source>
        <dbReference type="EMBL" id="MBB6032399.1"/>
    </source>
</evidence>
<name>A0A841FIB9_9ACTN</name>
<dbReference type="InterPro" id="IPR052376">
    <property type="entry name" value="Oxidative_Scav/Glycosyltrans"/>
</dbReference>
<organism evidence="4 5">
    <name type="scientific">Phytomonospora endophytica</name>
    <dbReference type="NCBI Taxonomy" id="714109"/>
    <lineage>
        <taxon>Bacteria</taxon>
        <taxon>Bacillati</taxon>
        <taxon>Actinomycetota</taxon>
        <taxon>Actinomycetes</taxon>
        <taxon>Micromonosporales</taxon>
        <taxon>Micromonosporaceae</taxon>
        <taxon>Phytomonospora</taxon>
    </lineage>
</organism>
<protein>
    <recommendedName>
        <fullName evidence="6">C4-type zinc ribbon domain-containing protein</fullName>
    </recommendedName>
</protein>
<sequence>MKADPKDQRRLLDLQLSDTTLNQLDHRRRNLPEHAEIERFDTTARTAQDEHAQAEAAVGDIDRDIARQEREIEQVRQRAARDQARLDAGTGSAKDLSNLQHELGSLSRRQSELEDVELELMERRETAQAAVDALTARLDEVNTGREAATARRDKSLGEIAGEEALAKSARQQQAGELPDALLALYEKIRTQSPIAAAPIRGRRCGACRIELSAGEVDRVKTAPRDEVLRCEECRSIMVRTEESGL</sequence>
<feature type="domain" description="C4-type zinc ribbon" evidence="2">
    <location>
        <begin position="203"/>
        <end position="237"/>
    </location>
</feature>
<keyword evidence="5" id="KW-1185">Reference proteome</keyword>
<dbReference type="Gene3D" id="1.10.287.1490">
    <property type="match status" value="1"/>
</dbReference>
<reference evidence="4 5" key="1">
    <citation type="submission" date="2020-08" db="EMBL/GenBank/DDBJ databases">
        <title>Genomic Encyclopedia of Type Strains, Phase IV (KMG-IV): sequencing the most valuable type-strain genomes for metagenomic binning, comparative biology and taxonomic classification.</title>
        <authorList>
            <person name="Goeker M."/>
        </authorList>
    </citation>
    <scope>NUCLEOTIDE SEQUENCE [LARGE SCALE GENOMIC DNA]</scope>
    <source>
        <strain evidence="4 5">YIM 65646</strain>
    </source>
</reference>
<dbReference type="PANTHER" id="PTHR39082:SF1">
    <property type="entry name" value="SCAVENGER RECEPTOR CLASS A MEMBER 3"/>
    <property type="match status" value="1"/>
</dbReference>
<feature type="region of interest" description="Disordered" evidence="1">
    <location>
        <begin position="78"/>
        <end position="110"/>
    </location>
</feature>